<protein>
    <recommendedName>
        <fullName evidence="2">Heparinase II/III-like C-terminal domain-containing protein</fullName>
    </recommendedName>
</protein>
<name>A0A198ACB1_9BACL</name>
<feature type="domain" description="Heparinase II/III-like C-terminal" evidence="2">
    <location>
        <begin position="397"/>
        <end position="507"/>
    </location>
</feature>
<keyword evidence="4" id="KW-1185">Reference proteome</keyword>
<comment type="caution">
    <text evidence="3">The sequence shown here is derived from an EMBL/GenBank/DDBJ whole genome shotgun (WGS) entry which is preliminary data.</text>
</comment>
<gene>
    <name evidence="3" type="ORF">A8708_29205</name>
</gene>
<dbReference type="SUPFAM" id="SSF48230">
    <property type="entry name" value="Chondroitin AC/alginate lyase"/>
    <property type="match status" value="1"/>
</dbReference>
<comment type="subcellular location">
    <subcellularLocation>
        <location evidence="1">Cell envelope</location>
    </subcellularLocation>
</comment>
<dbReference type="PANTHER" id="PTHR38045">
    <property type="entry name" value="CHROMOSOME 1, WHOLE GENOME SHOTGUN SEQUENCE"/>
    <property type="match status" value="1"/>
</dbReference>
<dbReference type="InterPro" id="IPR012480">
    <property type="entry name" value="Hepar_II_III_C"/>
</dbReference>
<dbReference type="Pfam" id="PF07940">
    <property type="entry name" value="Hepar_II_III_C"/>
    <property type="match status" value="1"/>
</dbReference>
<sequence>MISFNRIRSAILSAEHTTRNHLLGTPLTDELKKSIVQSEIFAPLLEDIRVESARARQEPTPALLFSKFHQFVKQGTRVEYQKPYYDRRGRLLALALEAWLFPEEKQVLESLEDLIWTICEEHSWALPAHLPWSYEKLVESRVSMAQTVDLFAAETAHALAETLYLLEGQLNPWVVHRVKEELERRVFGPVFSSAYTFRWEWRTSNWASVCAGAVGMAALLIIDDRERLAGMIGRLAGAMACFLEGFGEDGCCTEGISYWEYGFGYYVYFAEMLMAYTGGELNLLQGDKITAIARFPAAVALTSPQSVNFSDCVEQPFLSTGLHSRLYDRIQAPLPMMTRAARFHENATYRFPQMVRNLLWTDPTHFHRPNAEGTYVFNDASWVVDKVMLDGTLFAFATKGGHNNEPHNHNDLGHFLLHAGGETLLVDLGQGAYTRDYFGEKRYEHVNTSSEGHSVPVINGYVQGAGESYRGIVREADIREQTLVVKLDLTEAYPEAAGLSSFSRTFQWTSDLSLGEAELKLTDNFVFRASNNQLAETFISLTEPLIEKGCIIWDGQKGKVVMYYEADLLAAKHEVLSNDANQVLTRVIHRVRLHASKTPHQAEFLFRFRCTSKQS</sequence>
<proteinExistence type="predicted"/>
<accession>A0A198ACB1</accession>
<dbReference type="Proteomes" id="UP000078454">
    <property type="component" value="Unassembled WGS sequence"/>
</dbReference>
<dbReference type="Gene3D" id="2.70.98.70">
    <property type="match status" value="1"/>
</dbReference>
<organism evidence="3 4">
    <name type="scientific">Paenibacillus oryzisoli</name>
    <dbReference type="NCBI Taxonomy" id="1850517"/>
    <lineage>
        <taxon>Bacteria</taxon>
        <taxon>Bacillati</taxon>
        <taxon>Bacillota</taxon>
        <taxon>Bacilli</taxon>
        <taxon>Bacillales</taxon>
        <taxon>Paenibacillaceae</taxon>
        <taxon>Paenibacillus</taxon>
    </lineage>
</organism>
<dbReference type="Gene3D" id="1.50.10.100">
    <property type="entry name" value="Chondroitin AC/alginate lyase"/>
    <property type="match status" value="1"/>
</dbReference>
<evidence type="ECO:0000313" key="3">
    <source>
        <dbReference type="EMBL" id="OAS18696.1"/>
    </source>
</evidence>
<dbReference type="AlphaFoldDB" id="A0A198ACB1"/>
<reference evidence="3 4" key="1">
    <citation type="submission" date="2016-05" db="EMBL/GenBank/DDBJ databases">
        <title>Paenibacillus sp. 1ZS3-15 nov., isolated from the rhizosphere soil.</title>
        <authorList>
            <person name="Zhang X.X."/>
            <person name="Zhang J."/>
        </authorList>
    </citation>
    <scope>NUCLEOTIDE SEQUENCE [LARGE SCALE GENOMIC DNA]</scope>
    <source>
        <strain evidence="3 4">1ZS3-15</strain>
    </source>
</reference>
<dbReference type="PANTHER" id="PTHR38045:SF1">
    <property type="entry name" value="HEPARINASE II_III-LIKE PROTEIN"/>
    <property type="match status" value="1"/>
</dbReference>
<evidence type="ECO:0000259" key="2">
    <source>
        <dbReference type="Pfam" id="PF07940"/>
    </source>
</evidence>
<evidence type="ECO:0000256" key="1">
    <source>
        <dbReference type="ARBA" id="ARBA00004196"/>
    </source>
</evidence>
<dbReference type="InterPro" id="IPR008929">
    <property type="entry name" value="Chondroitin_lyas"/>
</dbReference>
<dbReference type="OrthoDB" id="9793856at2"/>
<dbReference type="EMBL" id="LYPB01000063">
    <property type="protein sequence ID" value="OAS18696.1"/>
    <property type="molecule type" value="Genomic_DNA"/>
</dbReference>
<dbReference type="STRING" id="1850517.A8708_29205"/>
<evidence type="ECO:0000313" key="4">
    <source>
        <dbReference type="Proteomes" id="UP000078454"/>
    </source>
</evidence>